<reference evidence="1" key="1">
    <citation type="submission" date="2018-05" db="EMBL/GenBank/DDBJ databases">
        <authorList>
            <person name="Lanie J.A."/>
            <person name="Ng W.-L."/>
            <person name="Kazmierczak K.M."/>
            <person name="Andrzejewski T.M."/>
            <person name="Davidsen T.M."/>
            <person name="Wayne K.J."/>
            <person name="Tettelin H."/>
            <person name="Glass J.I."/>
            <person name="Rusch D."/>
            <person name="Podicherti R."/>
            <person name="Tsui H.-C.T."/>
            <person name="Winkler M.E."/>
        </authorList>
    </citation>
    <scope>NUCLEOTIDE SEQUENCE</scope>
</reference>
<sequence length="29" mass="3152">MAMAGAEAPYDPSEPSPWWLKGLAIFMAL</sequence>
<proteinExistence type="predicted"/>
<organism evidence="1">
    <name type="scientific">marine metagenome</name>
    <dbReference type="NCBI Taxonomy" id="408172"/>
    <lineage>
        <taxon>unclassified sequences</taxon>
        <taxon>metagenomes</taxon>
        <taxon>ecological metagenomes</taxon>
    </lineage>
</organism>
<evidence type="ECO:0000313" key="1">
    <source>
        <dbReference type="EMBL" id="SVA41855.1"/>
    </source>
</evidence>
<protein>
    <submittedName>
        <fullName evidence="1">Uncharacterized protein</fullName>
    </submittedName>
</protein>
<accession>A0A381VNE4</accession>
<dbReference type="EMBL" id="UINC01009329">
    <property type="protein sequence ID" value="SVA41855.1"/>
    <property type="molecule type" value="Genomic_DNA"/>
</dbReference>
<feature type="non-terminal residue" evidence="1">
    <location>
        <position position="29"/>
    </location>
</feature>
<gene>
    <name evidence="1" type="ORF">METZ01_LOCUS94709</name>
</gene>
<dbReference type="AlphaFoldDB" id="A0A381VNE4"/>
<name>A0A381VNE4_9ZZZZ</name>